<keyword evidence="5 9" id="KW-0067">ATP-binding</keyword>
<feature type="region of interest" description="Disordered" evidence="11">
    <location>
        <begin position="1893"/>
        <end position="1925"/>
    </location>
</feature>
<dbReference type="Gene3D" id="3.40.850.10">
    <property type="entry name" value="Kinesin motor domain"/>
    <property type="match status" value="2"/>
</dbReference>
<dbReference type="SUPFAM" id="SSF56672">
    <property type="entry name" value="DNA/RNA polymerases"/>
    <property type="match status" value="1"/>
</dbReference>
<dbReference type="InterPro" id="IPR022164">
    <property type="entry name" value="Kinesin-like"/>
</dbReference>
<dbReference type="SMART" id="SM01052">
    <property type="entry name" value="CAP_GLY"/>
    <property type="match status" value="1"/>
</dbReference>
<dbReference type="Gene3D" id="6.10.250.2520">
    <property type="match status" value="1"/>
</dbReference>
<feature type="compositionally biased region" description="Basic and acidic residues" evidence="11">
    <location>
        <begin position="2149"/>
        <end position="2180"/>
    </location>
</feature>
<dbReference type="SMART" id="SM00240">
    <property type="entry name" value="FHA"/>
    <property type="match status" value="1"/>
</dbReference>
<dbReference type="SUPFAM" id="SSF74924">
    <property type="entry name" value="Cap-Gly domain"/>
    <property type="match status" value="1"/>
</dbReference>
<dbReference type="InterPro" id="IPR022140">
    <property type="entry name" value="Kinesin-like_KIF1-typ"/>
</dbReference>
<comment type="similarity">
    <text evidence="9">Belongs to the TRAFAC class myosin-kinesin ATPase superfamily. Kinesin family.</text>
</comment>
<reference evidence="15" key="1">
    <citation type="submission" date="2023-06" db="EMBL/GenBank/DDBJ databases">
        <title>Male Hemibagrus guttatus genome.</title>
        <authorList>
            <person name="Bian C."/>
        </authorList>
    </citation>
    <scope>NUCLEOTIDE SEQUENCE</scope>
    <source>
        <strain evidence="15">Male_cb2023</strain>
        <tissue evidence="15">Muscle</tissue>
    </source>
</reference>
<dbReference type="InterPro" id="IPR036859">
    <property type="entry name" value="CAP-Gly_dom_sf"/>
</dbReference>
<feature type="compositionally biased region" description="Basic and acidic residues" evidence="11">
    <location>
        <begin position="2218"/>
        <end position="2231"/>
    </location>
</feature>
<proteinExistence type="inferred from homology"/>
<dbReference type="InterPro" id="IPR008984">
    <property type="entry name" value="SMAD_FHA_dom_sf"/>
</dbReference>
<dbReference type="Pfam" id="PF12473">
    <property type="entry name" value="DUF3694"/>
    <property type="match status" value="1"/>
</dbReference>
<dbReference type="GO" id="GO:0008017">
    <property type="term" value="F:microtubule binding"/>
    <property type="evidence" value="ECO:0007669"/>
    <property type="project" value="InterPro"/>
</dbReference>
<evidence type="ECO:0000313" key="15">
    <source>
        <dbReference type="EMBL" id="KAK3516917.1"/>
    </source>
</evidence>
<evidence type="ECO:0000256" key="7">
    <source>
        <dbReference type="ARBA" id="ARBA00023175"/>
    </source>
</evidence>
<organism evidence="15 16">
    <name type="scientific">Hemibagrus guttatus</name>
    <dbReference type="NCBI Taxonomy" id="175788"/>
    <lineage>
        <taxon>Eukaryota</taxon>
        <taxon>Metazoa</taxon>
        <taxon>Chordata</taxon>
        <taxon>Craniata</taxon>
        <taxon>Vertebrata</taxon>
        <taxon>Euteleostomi</taxon>
        <taxon>Actinopterygii</taxon>
        <taxon>Neopterygii</taxon>
        <taxon>Teleostei</taxon>
        <taxon>Ostariophysi</taxon>
        <taxon>Siluriformes</taxon>
        <taxon>Bagridae</taxon>
        <taxon>Hemibagrus</taxon>
    </lineage>
</organism>
<dbReference type="InterPro" id="IPR000938">
    <property type="entry name" value="CAP-Gly_domain"/>
</dbReference>
<keyword evidence="2" id="KW-0963">Cytoplasm</keyword>
<dbReference type="InterPro" id="IPR032405">
    <property type="entry name" value="Kinesin_assoc"/>
</dbReference>
<evidence type="ECO:0000256" key="11">
    <source>
        <dbReference type="SAM" id="MobiDB-lite"/>
    </source>
</evidence>
<dbReference type="Gene3D" id="2.60.200.20">
    <property type="match status" value="1"/>
</dbReference>
<dbReference type="CDD" id="cd01650">
    <property type="entry name" value="RT_nLTR_like"/>
    <property type="match status" value="1"/>
</dbReference>
<evidence type="ECO:0000256" key="6">
    <source>
        <dbReference type="ARBA" id="ARBA00023054"/>
    </source>
</evidence>
<feature type="compositionally biased region" description="Basic and acidic residues" evidence="11">
    <location>
        <begin position="2187"/>
        <end position="2196"/>
    </location>
</feature>
<keyword evidence="7 9" id="KW-0505">Motor protein</keyword>
<dbReference type="InterPro" id="IPR019821">
    <property type="entry name" value="Kinesin_motor_CS"/>
</dbReference>
<dbReference type="SUPFAM" id="SSF52540">
    <property type="entry name" value="P-loop containing nucleoside triphosphate hydrolases"/>
    <property type="match status" value="2"/>
</dbReference>
<dbReference type="GO" id="GO:0003777">
    <property type="term" value="F:microtubule motor activity"/>
    <property type="evidence" value="ECO:0007669"/>
    <property type="project" value="InterPro"/>
</dbReference>
<evidence type="ECO:0000256" key="4">
    <source>
        <dbReference type="ARBA" id="ARBA00022741"/>
    </source>
</evidence>
<dbReference type="Pfam" id="PF12423">
    <property type="entry name" value="KIF1B"/>
    <property type="match status" value="1"/>
</dbReference>
<feature type="domain" description="Reverse transcriptase" evidence="14">
    <location>
        <begin position="443"/>
        <end position="688"/>
    </location>
</feature>
<dbReference type="InterPro" id="IPR043502">
    <property type="entry name" value="DNA/RNA_pol_sf"/>
</dbReference>
<dbReference type="PRINTS" id="PR00380">
    <property type="entry name" value="KINESINHEAVY"/>
</dbReference>
<keyword evidence="3" id="KW-0493">Microtubule</keyword>
<evidence type="ECO:0000256" key="8">
    <source>
        <dbReference type="ARBA" id="ARBA00023212"/>
    </source>
</evidence>
<feature type="compositionally biased region" description="Basic and acidic residues" evidence="11">
    <location>
        <begin position="2455"/>
        <end position="2472"/>
    </location>
</feature>
<feature type="compositionally biased region" description="Polar residues" evidence="11">
    <location>
        <begin position="2435"/>
        <end position="2445"/>
    </location>
</feature>
<feature type="coiled-coil region" evidence="10">
    <location>
        <begin position="956"/>
        <end position="1001"/>
    </location>
</feature>
<dbReference type="InterPro" id="IPR027417">
    <property type="entry name" value="P-loop_NTPase"/>
</dbReference>
<evidence type="ECO:0000259" key="13">
    <source>
        <dbReference type="PROSITE" id="PS50245"/>
    </source>
</evidence>
<dbReference type="PROSITE" id="PS50245">
    <property type="entry name" value="CAP_GLY_2"/>
    <property type="match status" value="1"/>
</dbReference>
<dbReference type="GO" id="GO:0048731">
    <property type="term" value="P:system development"/>
    <property type="evidence" value="ECO:0007669"/>
    <property type="project" value="UniProtKB-ARBA"/>
</dbReference>
<dbReference type="Pfam" id="PF00498">
    <property type="entry name" value="FHA"/>
    <property type="match status" value="1"/>
</dbReference>
<feature type="coiled-coil region" evidence="10">
    <location>
        <begin position="1668"/>
        <end position="1713"/>
    </location>
</feature>
<dbReference type="EMBL" id="JAUCMX010000019">
    <property type="protein sequence ID" value="KAK3516917.1"/>
    <property type="molecule type" value="Genomic_DNA"/>
</dbReference>
<evidence type="ECO:0000256" key="9">
    <source>
        <dbReference type="PROSITE-ProRule" id="PRU00283"/>
    </source>
</evidence>
<feature type="coiled-coil region" evidence="10">
    <location>
        <begin position="1203"/>
        <end position="1230"/>
    </location>
</feature>
<dbReference type="Proteomes" id="UP001274896">
    <property type="component" value="Unassembled WGS sequence"/>
</dbReference>
<feature type="coiled-coil region" evidence="10">
    <location>
        <begin position="277"/>
        <end position="311"/>
    </location>
</feature>
<protein>
    <recommendedName>
        <fullName evidence="17">Kinesin-like protein KIF13B</fullName>
    </recommendedName>
</protein>
<gene>
    <name evidence="15" type="ORF">QTP70_028212</name>
</gene>
<sequence>MEDPRACESNVTVAVRVRPFNRRERDLKTKCVVEMEGNQTVLHPAGSNLGKGDSRSQPKVFAYDYCFWSMEETRSDKFAGADFNGHVGEGNRGDEEVMGKFGVKERNLEGQMVVDFAKRMDMAVGNTYFQKREEHRVTYKSGGRRTRVDYILCRRGNLKEISDCKVVVGESVARQHRMVVCRMTLMVCKKKRSKIELEKKTKWWTLKKEECCEEFRQKLRQALGGQVVLPDDWETTAEVIRETGRKVLGVSSGRRKEDKETWWWNEEVQDSIQRKRLAKKKWDMDRTEENRQEYKELQHRVKKEVSKAKQKAYDELYTRLDTREGEKDLYSLARQRDRDGKDVQQVRVIKDRDGRVLTSEENVQRRWKDYFEELMNEENEREKRVEGVNSVEQKVDKIRKDEVRKALKRMKSGKAVGPDDILVEVWKCLGEAAVEFLTSLFNRVLESERMPEEWRRSVLVSIFKNKGDVQSCSNYRGIKLMSHTMKLWERVVEVRLRKVVEICEQQYGFMPRKSTTDAIFALRILMEKYRDGQRELHCVFVDLEKAYDRVPREELWYCMRKSGVAEKYVRVVQDMYERSRTVVRCAVGQTEEFKVEVGLHQGSALSLFLFAIVMDQLSEEVRQESPWTMMFADDIVICSESREQVEENLERWRFALERRGMKVSRSQNTVFQCLGENLLDNAFQGYNACIIAYGQTGSGKSYTMMGSSEHPGLIPRFCSSLFERAAQVQKEGESFTVEVSYMEIYNEKVRDLLDPKGTSRVLRVREHMVLGPYVDGLSRLAVTNYKDIESLMSEGNKSRTVAATNMNEESSRSHAVFNVVLTHTMWDLQSGTSGEKVSKLSLVDLAGSERAVKTGASGERLKEGSNINKSLTTLGLVISALADQGAGKSRNKFVPYRDSVLTWLLKDSLGGNSRTAMIATVSPAADNYDETLSTLRYADRAKSIVNHAVINEDPNARIIRELREEVEKLREQLTQAESMKAQELKERLEESEKLIRERTITWEEKLRKTEEIAQERQRQLESLGISLQCSGIRMVEDKSYLVNLNADPALNELLVYYLKDHTLIGSADSQDIQLCGMAIQPQHCVIDIMPDSGVIISPKRNARTYVNGSAISAATQLHHGDRILWGNNHFFRISLPKPRSRAEVEEGGEKKALSVEQLDVDLDRLSQGSSEASFNYEYAQAEFMMKGLGSDDPMQPVLQALERRHEEEKRSALERQRLLYEEELQRLRRRLSPQQRGSEVVMPSSSSPKLQSHQWHGSEEREDVLARSLRKLREQIVRVNLMVQEAAFIAEELNKKTDYNITLQIPAANLNANRKRDAVLSEPAVEVRRKGRGKQIWSLEKMENRLVDMRELYQEWKDFDEDNPLMRSYFKRADPFFDEQENHSLIGVANVFLSCLFYDVKLQYAVPIINQKGEVSGRLHVEVERVRGTLGTETGGKEESDAQERKLVCKIKVSQATGLPQNLSNFVFCQYDFWGQEEPVFIAPEVNLFTQSTPNSKEPHCSVPFDSCKDLEVTVTEDLMDFLADGAVAIEVYGHKVANPRRNLALWDMGVIRDKTRSLREKWSEVMKRLELWVQVLELNETGEFVPVEVTPAKEVRTGGVFQLRQGQSRRIHVEVRSVPDSGTMPLMAECVLSVHVGNVEVQPQQVGDSELDSYQERDLERLKAQWLAALTRRQENLDQQLQNLVSKPDKSEEDVEREAQLLECRLTLTEERNAVLLPPAGSGIPGAPAQWVPVLGMETHIPVIFLNLTAEDLHDGLLTPLAAGMDAVLSKEDEDEFLELQIVKHHDSKVKAEASWDCTVHDCAELSRGGGPEQCVYLTVRAAVLLSHPAQMQLILRKRICVSLTARQGFAKSLLKRMSQRSNIPGTGVTFEIVSNIPGEVAVKEQLASKGKSHRRCLSTPNVHRLSGSRQDLSGNHESGGNKAALERHQDISLPHSSLKNASSHSELPHNLESGISGMAASYFSPVKALVSPVPKIFKSLLHKREEKKNIPPLSQPQNVPLIEIQCATPQEDISAPKLEHVNSTSIQQQNPVSPAPEAPSFAVADVHPSPVSQITAVSDIVTEKTPDAQTTITKSQTQDPPEFVEVFPLVQSESEDLAHSLVSDESSGYFSTSISTATLSDTLVSNIDLNLVPSSESEAQKSLKPSPRIEPEQGVDDKEMLFEPEKRAEQPRTEDKSQDNAMTPESKKETDISGEKSQSPPSERSALTSSSISENLVEKELSDEPKEHLPLAGTQACSPLSSQKSSPSVPDPDLHPKAAHSSSQTKISDLLPASKPSPAPLVKQEQALHTQPPTSNPFKIQKIKASGLKSFKGMLQEAEEELDKEGVDPLENLEILSDTEEGHEEGALPDWLKEDEYVSVGSNKNGTVRYIGPTDFAEGFWVGVELDVPAGKNDGSVGGRQYFHCNPGYGVLVRPDRVSRASGTAKRRRQKRSSQNLSGSNPNLAALTVLAKGEGRAGARRGENRKSWNS</sequence>
<dbReference type="GO" id="GO:0005874">
    <property type="term" value="C:microtubule"/>
    <property type="evidence" value="ECO:0007669"/>
    <property type="project" value="UniProtKB-KW"/>
</dbReference>
<feature type="compositionally biased region" description="Polar residues" evidence="11">
    <location>
        <begin position="1243"/>
        <end position="1255"/>
    </location>
</feature>
<feature type="compositionally biased region" description="Low complexity" evidence="11">
    <location>
        <begin position="2240"/>
        <end position="2250"/>
    </location>
</feature>
<evidence type="ECO:0000256" key="5">
    <source>
        <dbReference type="ARBA" id="ARBA00022840"/>
    </source>
</evidence>
<feature type="domain" description="CAP-Gly" evidence="13">
    <location>
        <begin position="2374"/>
        <end position="2416"/>
    </location>
</feature>
<keyword evidence="16" id="KW-1185">Reference proteome</keyword>
<dbReference type="PANTHER" id="PTHR47117">
    <property type="entry name" value="STAR-RELATED LIPID TRANSFER PROTEIN 9"/>
    <property type="match status" value="1"/>
</dbReference>
<comment type="caution">
    <text evidence="15">The sequence shown here is derived from an EMBL/GenBank/DDBJ whole genome shotgun (WGS) entry which is preliminary data.</text>
</comment>
<evidence type="ECO:0000259" key="14">
    <source>
        <dbReference type="PROSITE" id="PS50878"/>
    </source>
</evidence>
<feature type="compositionally biased region" description="Polar residues" evidence="11">
    <location>
        <begin position="1909"/>
        <end position="1920"/>
    </location>
</feature>
<dbReference type="Pfam" id="PF01302">
    <property type="entry name" value="CAP_GLY"/>
    <property type="match status" value="1"/>
</dbReference>
<dbReference type="Pfam" id="PF16183">
    <property type="entry name" value="Kinesin_assoc"/>
    <property type="match status" value="1"/>
</dbReference>
<dbReference type="InterPro" id="IPR001752">
    <property type="entry name" value="Kinesin_motor_dom"/>
</dbReference>
<evidence type="ECO:0000256" key="1">
    <source>
        <dbReference type="ARBA" id="ARBA00004245"/>
    </source>
</evidence>
<dbReference type="FunFam" id="2.60.200.20:FF:000002">
    <property type="entry name" value="Kinesin family member 13A"/>
    <property type="match status" value="1"/>
</dbReference>
<dbReference type="PROSITE" id="PS50878">
    <property type="entry name" value="RT_POL"/>
    <property type="match status" value="1"/>
</dbReference>
<feature type="domain" description="Kinesin motor" evidence="12">
    <location>
        <begin position="578"/>
        <end position="944"/>
    </location>
</feature>
<evidence type="ECO:0000256" key="3">
    <source>
        <dbReference type="ARBA" id="ARBA00022701"/>
    </source>
</evidence>
<dbReference type="SMART" id="SM00129">
    <property type="entry name" value="KISc"/>
    <property type="match status" value="1"/>
</dbReference>
<dbReference type="InterPro" id="IPR000477">
    <property type="entry name" value="RT_dom"/>
</dbReference>
<evidence type="ECO:0000313" key="16">
    <source>
        <dbReference type="Proteomes" id="UP001274896"/>
    </source>
</evidence>
<accession>A0AAE0UTD6</accession>
<feature type="compositionally biased region" description="Polar residues" evidence="11">
    <location>
        <begin position="2197"/>
        <end position="2216"/>
    </location>
</feature>
<comment type="subcellular location">
    <subcellularLocation>
        <location evidence="1">Cytoplasm</location>
        <location evidence="1">Cytoskeleton</location>
    </subcellularLocation>
</comment>
<evidence type="ECO:0008006" key="17">
    <source>
        <dbReference type="Google" id="ProtNLM"/>
    </source>
</evidence>
<dbReference type="Pfam" id="PF00225">
    <property type="entry name" value="Kinesin"/>
    <property type="match status" value="1"/>
</dbReference>
<name>A0AAE0UTD6_9TELE</name>
<evidence type="ECO:0000259" key="12">
    <source>
        <dbReference type="PROSITE" id="PS50067"/>
    </source>
</evidence>
<dbReference type="InterPro" id="IPR000253">
    <property type="entry name" value="FHA_dom"/>
</dbReference>
<dbReference type="GO" id="GO:0007018">
    <property type="term" value="P:microtubule-based movement"/>
    <property type="evidence" value="ECO:0007669"/>
    <property type="project" value="InterPro"/>
</dbReference>
<keyword evidence="4 9" id="KW-0547">Nucleotide-binding</keyword>
<dbReference type="Gene3D" id="2.30.30.190">
    <property type="entry name" value="CAP Gly-rich-like domain"/>
    <property type="match status" value="1"/>
</dbReference>
<keyword evidence="8" id="KW-0206">Cytoskeleton</keyword>
<evidence type="ECO:0000256" key="10">
    <source>
        <dbReference type="SAM" id="Coils"/>
    </source>
</evidence>
<evidence type="ECO:0000256" key="2">
    <source>
        <dbReference type="ARBA" id="ARBA00022490"/>
    </source>
</evidence>
<dbReference type="PROSITE" id="PS00411">
    <property type="entry name" value="KINESIN_MOTOR_1"/>
    <property type="match status" value="1"/>
</dbReference>
<feature type="region of interest" description="Disordered" evidence="11">
    <location>
        <begin position="2137"/>
        <end position="2302"/>
    </location>
</feature>
<dbReference type="PROSITE" id="PS00845">
    <property type="entry name" value="CAP_GLY_1"/>
    <property type="match status" value="1"/>
</dbReference>
<feature type="binding site" evidence="9">
    <location>
        <begin position="694"/>
        <end position="701"/>
    </location>
    <ligand>
        <name>ATP</name>
        <dbReference type="ChEBI" id="CHEBI:30616"/>
    </ligand>
</feature>
<dbReference type="GO" id="GO:0005524">
    <property type="term" value="F:ATP binding"/>
    <property type="evidence" value="ECO:0007669"/>
    <property type="project" value="UniProtKB-UniRule"/>
</dbReference>
<feature type="region of interest" description="Disordered" evidence="11">
    <location>
        <begin position="1231"/>
        <end position="1259"/>
    </location>
</feature>
<dbReference type="InterPro" id="IPR036961">
    <property type="entry name" value="Kinesin_motor_dom_sf"/>
</dbReference>
<feature type="compositionally biased region" description="Polar residues" evidence="11">
    <location>
        <begin position="2289"/>
        <end position="2300"/>
    </location>
</feature>
<dbReference type="PROSITE" id="PS50067">
    <property type="entry name" value="KINESIN_MOTOR_2"/>
    <property type="match status" value="1"/>
</dbReference>
<dbReference type="FunFam" id="2.30.30.190:FF:000009">
    <property type="entry name" value="Kinesin family member 13B"/>
    <property type="match status" value="1"/>
</dbReference>
<dbReference type="SUPFAM" id="SSF49879">
    <property type="entry name" value="SMAD/FHA domain"/>
    <property type="match status" value="1"/>
</dbReference>
<feature type="region of interest" description="Disordered" evidence="11">
    <location>
        <begin position="2419"/>
        <end position="2472"/>
    </location>
</feature>
<keyword evidence="6 10" id="KW-0175">Coiled coil</keyword>
<dbReference type="FunFam" id="3.40.850.10:FF:000167">
    <property type="entry name" value="Uncharacterized protein"/>
    <property type="match status" value="1"/>
</dbReference>